<dbReference type="GO" id="GO:0016459">
    <property type="term" value="C:myosin complex"/>
    <property type="evidence" value="ECO:0007669"/>
    <property type="project" value="InterPro"/>
</dbReference>
<feature type="region of interest" description="Disordered" evidence="4">
    <location>
        <begin position="127"/>
        <end position="162"/>
    </location>
</feature>
<proteinExistence type="predicted"/>
<dbReference type="Proteomes" id="UP000275408">
    <property type="component" value="Unassembled WGS sequence"/>
</dbReference>
<gene>
    <name evidence="6" type="ORF">pdam_00003667</name>
</gene>
<feature type="compositionally biased region" description="Acidic residues" evidence="4">
    <location>
        <begin position="523"/>
        <end position="532"/>
    </location>
</feature>
<dbReference type="OMA" id="RSSHNGC"/>
<dbReference type="PANTHER" id="PTHR46292">
    <property type="entry name" value="COILED-COIL DOMAIN-CONTAINING PROTEIN 102A"/>
    <property type="match status" value="1"/>
</dbReference>
<feature type="coiled-coil region" evidence="3">
    <location>
        <begin position="245"/>
        <end position="279"/>
    </location>
</feature>
<protein>
    <recommendedName>
        <fullName evidence="2">Coiled-coil domain-containing protein 102A</fullName>
    </recommendedName>
</protein>
<dbReference type="InterPro" id="IPR002928">
    <property type="entry name" value="Myosin_tail"/>
</dbReference>
<feature type="region of interest" description="Disordered" evidence="4">
    <location>
        <begin position="496"/>
        <end position="532"/>
    </location>
</feature>
<feature type="compositionally biased region" description="Basic and acidic residues" evidence="4">
    <location>
        <begin position="127"/>
        <end position="137"/>
    </location>
</feature>
<accession>A0A3M6V0Z6</accession>
<sequence>MNGNAKIQVQTVNPTRHVKSSSQPGELPSAFLEDDFDDRDELRERELEEARARASQMEKTMRWWSDCTANWREKWGKVRAERNKAREENRQLKLKLEAAAKEISNLKRERLAAQELQSKLEKENERLEKELKKDKRTIPSARVEPSLKENSPDHSDGLKNSNVYETTVPKLGAEKQFIEQILQKNEFYEGQCEDGNAIVHSVHSHSVPAEERKRNRASSKKQKSIDGRHAEEESSQQVALVRMKLEQTEKMLIEERSSKQNLVEELDGLQADLTALKLKNEELVVSHQNYAQEIASVRSRHEKEVGQLNADLEDACNSTNNSANARKISELRGEIERLQAENTQEWSKRDKLESEKLALERENKKMRLQIEDLTSQLTESSKASKGLLGADVKQLQTQLDEKNRELQELRHAYGKMRKQLQEKAEELSHAKKRVEQHENEVRKLRTRVEELKVDLTKAEDELDCQTSNMKKLQRSLDEQTELADSYKVQLEHLNSRLKAGGVAPSINPRYKPGRGSSTQLSSEESEEETSFY</sequence>
<evidence type="ECO:0000259" key="5">
    <source>
        <dbReference type="Pfam" id="PF01576"/>
    </source>
</evidence>
<feature type="region of interest" description="Disordered" evidence="4">
    <location>
        <begin position="1"/>
        <end position="35"/>
    </location>
</feature>
<evidence type="ECO:0000313" key="6">
    <source>
        <dbReference type="EMBL" id="RMX59560.1"/>
    </source>
</evidence>
<evidence type="ECO:0000256" key="1">
    <source>
        <dbReference type="ARBA" id="ARBA00023054"/>
    </source>
</evidence>
<dbReference type="Gene3D" id="1.10.287.1490">
    <property type="match status" value="1"/>
</dbReference>
<dbReference type="EMBL" id="RCHS01000309">
    <property type="protein sequence ID" value="RMX59560.1"/>
    <property type="molecule type" value="Genomic_DNA"/>
</dbReference>
<evidence type="ECO:0000256" key="4">
    <source>
        <dbReference type="SAM" id="MobiDB-lite"/>
    </source>
</evidence>
<name>A0A3M6V0Z6_POCDA</name>
<organism evidence="6 7">
    <name type="scientific">Pocillopora damicornis</name>
    <name type="common">Cauliflower coral</name>
    <name type="synonym">Millepora damicornis</name>
    <dbReference type="NCBI Taxonomy" id="46731"/>
    <lineage>
        <taxon>Eukaryota</taxon>
        <taxon>Metazoa</taxon>
        <taxon>Cnidaria</taxon>
        <taxon>Anthozoa</taxon>
        <taxon>Hexacorallia</taxon>
        <taxon>Scleractinia</taxon>
        <taxon>Astrocoeniina</taxon>
        <taxon>Pocilloporidae</taxon>
        <taxon>Pocillopora</taxon>
    </lineage>
</organism>
<keyword evidence="1 3" id="KW-0175">Coiled coil</keyword>
<dbReference type="STRING" id="46731.A0A3M6V0Z6"/>
<feature type="compositionally biased region" description="Polar residues" evidence="4">
    <location>
        <begin position="1"/>
        <end position="24"/>
    </location>
</feature>
<feature type="compositionally biased region" description="Basic and acidic residues" evidence="4">
    <location>
        <begin position="145"/>
        <end position="157"/>
    </location>
</feature>
<dbReference type="Pfam" id="PF01576">
    <property type="entry name" value="Myosin_tail_1"/>
    <property type="match status" value="1"/>
</dbReference>
<dbReference type="AlphaFoldDB" id="A0A3M6V0Z6"/>
<keyword evidence="7" id="KW-1185">Reference proteome</keyword>
<feature type="domain" description="Myosin tail" evidence="5">
    <location>
        <begin position="291"/>
        <end position="497"/>
    </location>
</feature>
<feature type="compositionally biased region" description="Basic and acidic residues" evidence="4">
    <location>
        <begin position="223"/>
        <end position="232"/>
    </location>
</feature>
<evidence type="ECO:0000313" key="7">
    <source>
        <dbReference type="Proteomes" id="UP000275408"/>
    </source>
</evidence>
<dbReference type="PANTHER" id="PTHR46292:SF1">
    <property type="entry name" value="COILED-COIL DOMAIN-CONTAINING PROTEIN 102A"/>
    <property type="match status" value="1"/>
</dbReference>
<feature type="coiled-coil region" evidence="3">
    <location>
        <begin position="321"/>
        <end position="496"/>
    </location>
</feature>
<dbReference type="OrthoDB" id="5984396at2759"/>
<comment type="caution">
    <text evidence="6">The sequence shown here is derived from an EMBL/GenBank/DDBJ whole genome shotgun (WGS) entry which is preliminary data.</text>
</comment>
<reference evidence="6 7" key="1">
    <citation type="journal article" date="2018" name="Sci. Rep.">
        <title>Comparative analysis of the Pocillopora damicornis genome highlights role of immune system in coral evolution.</title>
        <authorList>
            <person name="Cunning R."/>
            <person name="Bay R.A."/>
            <person name="Gillette P."/>
            <person name="Baker A.C."/>
            <person name="Traylor-Knowles N."/>
        </authorList>
    </citation>
    <scope>NUCLEOTIDE SEQUENCE [LARGE SCALE GENOMIC DNA]</scope>
    <source>
        <strain evidence="6">RSMAS</strain>
        <tissue evidence="6">Whole animal</tissue>
    </source>
</reference>
<evidence type="ECO:0000256" key="3">
    <source>
        <dbReference type="SAM" id="Coils"/>
    </source>
</evidence>
<feature type="region of interest" description="Disordered" evidence="4">
    <location>
        <begin position="203"/>
        <end position="237"/>
    </location>
</feature>
<evidence type="ECO:0000256" key="2">
    <source>
        <dbReference type="ARBA" id="ARBA00040149"/>
    </source>
</evidence>